<sequence>MKCTPVLLEGLKGHIEFLERLESKPYDEKNEDWLQGLIFENPKILPVQEFDESFIPLIPIGREVGTPIGSIDILYISPVGKLTIVETKLWKSPEKHRTVVAQIIDYAKEISNWSYEELNNAVLKASREKDTSGKKSLDQIIQKYLEVAGLTLIDFQDRVISNLKNGEFLLLIVGDRISPNVALLSEAIHGAPGLNFTIGLIELQLHQIYKGKDYPLLVLPDIVGRTVEKTRGVIIIQYEKEKPKVEVKVSVEESKGKITQEVFLQKAPIDFALSITYF</sequence>
<reference evidence="1" key="1">
    <citation type="journal article" date="2014" name="Front. Microbiol.">
        <title>High frequency of phylogenetically diverse reductive dehalogenase-homologous genes in deep subseafloor sedimentary metagenomes.</title>
        <authorList>
            <person name="Kawai M."/>
            <person name="Futagami T."/>
            <person name="Toyoda A."/>
            <person name="Takaki Y."/>
            <person name="Nishi S."/>
            <person name="Hori S."/>
            <person name="Arai W."/>
            <person name="Tsubouchi T."/>
            <person name="Morono Y."/>
            <person name="Uchiyama I."/>
            <person name="Ito T."/>
            <person name="Fujiyama A."/>
            <person name="Inagaki F."/>
            <person name="Takami H."/>
        </authorList>
    </citation>
    <scope>NUCLEOTIDE SEQUENCE</scope>
    <source>
        <strain evidence="1">Expedition CK06-06</strain>
    </source>
</reference>
<dbReference type="Gene3D" id="3.40.1350.10">
    <property type="match status" value="1"/>
</dbReference>
<dbReference type="EMBL" id="BARV01007091">
    <property type="protein sequence ID" value="GAI03577.1"/>
    <property type="molecule type" value="Genomic_DNA"/>
</dbReference>
<gene>
    <name evidence="1" type="ORF">S06H3_14496</name>
</gene>
<dbReference type="InterPro" id="IPR011856">
    <property type="entry name" value="tRNA_endonuc-like_dom_sf"/>
</dbReference>
<name>X1K9A1_9ZZZZ</name>
<protein>
    <recommendedName>
        <fullName evidence="2">DUF91 domain-containing protein</fullName>
    </recommendedName>
</protein>
<evidence type="ECO:0000313" key="1">
    <source>
        <dbReference type="EMBL" id="GAI03577.1"/>
    </source>
</evidence>
<accession>X1K9A1</accession>
<dbReference type="GO" id="GO:0003676">
    <property type="term" value="F:nucleic acid binding"/>
    <property type="evidence" value="ECO:0007669"/>
    <property type="project" value="InterPro"/>
</dbReference>
<organism evidence="1">
    <name type="scientific">marine sediment metagenome</name>
    <dbReference type="NCBI Taxonomy" id="412755"/>
    <lineage>
        <taxon>unclassified sequences</taxon>
        <taxon>metagenomes</taxon>
        <taxon>ecological metagenomes</taxon>
    </lineage>
</organism>
<comment type="caution">
    <text evidence="1">The sequence shown here is derived from an EMBL/GenBank/DDBJ whole genome shotgun (WGS) entry which is preliminary data.</text>
</comment>
<evidence type="ECO:0008006" key="2">
    <source>
        <dbReference type="Google" id="ProtNLM"/>
    </source>
</evidence>
<dbReference type="AlphaFoldDB" id="X1K9A1"/>
<proteinExistence type="predicted"/>